<dbReference type="GO" id="GO:0009103">
    <property type="term" value="P:lipopolysaccharide biosynthetic process"/>
    <property type="evidence" value="ECO:0007669"/>
    <property type="project" value="TreeGrafter"/>
</dbReference>
<keyword evidence="4" id="KW-0808">Transferase</keyword>
<evidence type="ECO:0000313" key="4">
    <source>
        <dbReference type="EMBL" id="MBS3650943.1"/>
    </source>
</evidence>
<dbReference type="Pfam" id="PF01757">
    <property type="entry name" value="Acyl_transf_3"/>
    <property type="match status" value="1"/>
</dbReference>
<feature type="transmembrane region" description="Helical" evidence="1">
    <location>
        <begin position="164"/>
        <end position="183"/>
    </location>
</feature>
<accession>A0A942I3V5</accession>
<feature type="transmembrane region" description="Helical" evidence="1">
    <location>
        <begin position="75"/>
        <end position="94"/>
    </location>
</feature>
<evidence type="ECO:0000259" key="3">
    <source>
        <dbReference type="Pfam" id="PF19040"/>
    </source>
</evidence>
<keyword evidence="5" id="KW-1185">Reference proteome</keyword>
<keyword evidence="1" id="KW-0472">Membrane</keyword>
<reference evidence="4" key="1">
    <citation type="submission" date="2021-04" db="EMBL/GenBank/DDBJ databases">
        <title>Pseudaminobacter soli sp. nov., isolated from paddy soil contaminated by heavy metals.</title>
        <authorList>
            <person name="Zhang K."/>
        </authorList>
    </citation>
    <scope>NUCLEOTIDE SEQUENCE</scope>
    <source>
        <strain evidence="4">19-2017</strain>
    </source>
</reference>
<keyword evidence="1" id="KW-1133">Transmembrane helix</keyword>
<dbReference type="Proteomes" id="UP000680348">
    <property type="component" value="Unassembled WGS sequence"/>
</dbReference>
<gene>
    <name evidence="4" type="ORF">KEU06_20220</name>
</gene>
<dbReference type="EMBL" id="JAGWCR010000011">
    <property type="protein sequence ID" value="MBS3650943.1"/>
    <property type="molecule type" value="Genomic_DNA"/>
</dbReference>
<dbReference type="GO" id="GO:0016747">
    <property type="term" value="F:acyltransferase activity, transferring groups other than amino-acyl groups"/>
    <property type="evidence" value="ECO:0007669"/>
    <property type="project" value="InterPro"/>
</dbReference>
<organism evidence="4 5">
    <name type="scientific">Pseudaminobacter soli</name>
    <name type="common">ex Zhang et al. 2022</name>
    <dbReference type="NCBI Taxonomy" id="2831468"/>
    <lineage>
        <taxon>Bacteria</taxon>
        <taxon>Pseudomonadati</taxon>
        <taxon>Pseudomonadota</taxon>
        <taxon>Alphaproteobacteria</taxon>
        <taxon>Hyphomicrobiales</taxon>
        <taxon>Phyllobacteriaceae</taxon>
        <taxon>Pseudaminobacter</taxon>
    </lineage>
</organism>
<comment type="caution">
    <text evidence="4">The sequence shown here is derived from an EMBL/GenBank/DDBJ whole genome shotgun (WGS) entry which is preliminary data.</text>
</comment>
<proteinExistence type="predicted"/>
<protein>
    <submittedName>
        <fullName evidence="4">Acyltransferase</fullName>
    </submittedName>
</protein>
<dbReference type="InterPro" id="IPR050879">
    <property type="entry name" value="Acyltransferase_3"/>
</dbReference>
<keyword evidence="4" id="KW-0012">Acyltransferase</keyword>
<feature type="transmembrane region" description="Helical" evidence="1">
    <location>
        <begin position="312"/>
        <end position="328"/>
    </location>
</feature>
<evidence type="ECO:0000313" key="5">
    <source>
        <dbReference type="Proteomes" id="UP000680348"/>
    </source>
</evidence>
<evidence type="ECO:0000259" key="2">
    <source>
        <dbReference type="Pfam" id="PF01757"/>
    </source>
</evidence>
<feature type="transmembrane region" description="Helical" evidence="1">
    <location>
        <begin position="189"/>
        <end position="209"/>
    </location>
</feature>
<name>A0A942I3V5_9HYPH</name>
<feature type="transmembrane region" description="Helical" evidence="1">
    <location>
        <begin position="12"/>
        <end position="43"/>
    </location>
</feature>
<feature type="domain" description="Acyltransferase 3" evidence="2">
    <location>
        <begin position="7"/>
        <end position="324"/>
    </location>
</feature>
<sequence length="637" mass="70949">MRIAYRPEIDGLRAIAVLSVMLFHFGVPGFGGGFVGVDVFFVISGYLITRLISEEISTTGNFRFAEFYVRRIRRLFPALVSVLIVSALVAVVVLSPEHLKRFVREMMTAVLSVSNIFFFSQSGYFDVSKTYKVLLHTWSLGVEEQFYLIWPVFLLFALRLRRRAFLSVFVALGICTLLAAEFWHDREAAFFLTPFRIYEFAIGAGLVWLERYQAPRLASEFAAVCGLAMIAAAAHLITPEMHFPGLLALLPTVGAALVIYARDASLAGLLTRNPVSVWIGKISYSLYLVHWPLFVFYFYVNYRPLTLFDRTALVVGSFVLATALHRFVEQPFRHPRPGKGEMGRFATRTAVLGASIIALGVSVVLGGGWHWRLSAETASLLASARRLTVHVDPCHYRSEKITPELQSKLDECFKQRGSAVLILGDSHGSDLFDALASNSGDRHVIGITDGGCRPVRPLHECYFRELPNFLASNKSKIDSIVFTQKGSYFLTDYISLPVDLEVIDGTVDFVAKLAGTGIETVWLGPQEEPNYEVEHFVPVATQPTLGESFLRAENQHIKDVEDEVRKRLGASGVPVTYISKLETIGKLTPALFVVDGEYTYSDATHWSAKGEEIFGAMLMRNPILHRIFFSASKTGAS</sequence>
<feature type="domain" description="SGNH" evidence="3">
    <location>
        <begin position="394"/>
        <end position="618"/>
    </location>
</feature>
<dbReference type="InterPro" id="IPR002656">
    <property type="entry name" value="Acyl_transf_3_dom"/>
</dbReference>
<dbReference type="PANTHER" id="PTHR23028:SF53">
    <property type="entry name" value="ACYL_TRANSF_3 DOMAIN-CONTAINING PROTEIN"/>
    <property type="match status" value="1"/>
</dbReference>
<dbReference type="Pfam" id="PF19040">
    <property type="entry name" value="SGNH"/>
    <property type="match status" value="1"/>
</dbReference>
<feature type="transmembrane region" description="Helical" evidence="1">
    <location>
        <begin position="137"/>
        <end position="157"/>
    </location>
</feature>
<feature type="transmembrane region" description="Helical" evidence="1">
    <location>
        <begin position="221"/>
        <end position="237"/>
    </location>
</feature>
<feature type="transmembrane region" description="Helical" evidence="1">
    <location>
        <begin position="349"/>
        <end position="371"/>
    </location>
</feature>
<dbReference type="AlphaFoldDB" id="A0A942I3V5"/>
<feature type="transmembrane region" description="Helical" evidence="1">
    <location>
        <begin position="282"/>
        <end position="300"/>
    </location>
</feature>
<dbReference type="PANTHER" id="PTHR23028">
    <property type="entry name" value="ACETYLTRANSFERASE"/>
    <property type="match status" value="1"/>
</dbReference>
<feature type="transmembrane region" description="Helical" evidence="1">
    <location>
        <begin position="106"/>
        <end position="125"/>
    </location>
</feature>
<dbReference type="GO" id="GO:0016020">
    <property type="term" value="C:membrane"/>
    <property type="evidence" value="ECO:0007669"/>
    <property type="project" value="TreeGrafter"/>
</dbReference>
<evidence type="ECO:0000256" key="1">
    <source>
        <dbReference type="SAM" id="Phobius"/>
    </source>
</evidence>
<feature type="transmembrane region" description="Helical" evidence="1">
    <location>
        <begin position="243"/>
        <end position="261"/>
    </location>
</feature>
<dbReference type="InterPro" id="IPR043968">
    <property type="entry name" value="SGNH"/>
</dbReference>
<keyword evidence="1" id="KW-0812">Transmembrane</keyword>